<keyword evidence="2" id="KW-1185">Reference proteome</keyword>
<proteinExistence type="predicted"/>
<dbReference type="Proteomes" id="UP000318733">
    <property type="component" value="Unassembled WGS sequence"/>
</dbReference>
<dbReference type="OrthoDB" id="907757at2"/>
<protein>
    <recommendedName>
        <fullName evidence="3">Alpha-L-rhamnosidase six-hairpin glycosidase domain-containing protein</fullName>
    </recommendedName>
</protein>
<gene>
    <name evidence="1" type="ORF">FO440_04815</name>
</gene>
<evidence type="ECO:0000313" key="2">
    <source>
        <dbReference type="Proteomes" id="UP000318733"/>
    </source>
</evidence>
<dbReference type="Gene3D" id="1.50.10.10">
    <property type="match status" value="1"/>
</dbReference>
<dbReference type="AlphaFoldDB" id="A0A556MU92"/>
<dbReference type="EMBL" id="VLPK01000001">
    <property type="protein sequence ID" value="TSJ43514.1"/>
    <property type="molecule type" value="Genomic_DNA"/>
</dbReference>
<accession>A0A556MU92</accession>
<dbReference type="InterPro" id="IPR008928">
    <property type="entry name" value="6-hairpin_glycosidase_sf"/>
</dbReference>
<evidence type="ECO:0008006" key="3">
    <source>
        <dbReference type="Google" id="ProtNLM"/>
    </source>
</evidence>
<reference evidence="1 2" key="1">
    <citation type="submission" date="2019-07" db="EMBL/GenBank/DDBJ databases">
        <authorList>
            <person name="Huq M.A."/>
        </authorList>
    </citation>
    <scope>NUCLEOTIDE SEQUENCE [LARGE SCALE GENOMIC DNA]</scope>
    <source>
        <strain evidence="1 2">MAH-19</strain>
    </source>
</reference>
<comment type="caution">
    <text evidence="1">The sequence shown here is derived from an EMBL/GenBank/DDBJ whole genome shotgun (WGS) entry which is preliminary data.</text>
</comment>
<sequence>MKRISFLSAIQRLKISITCFFGTVLLSIGLKVNAQQINNRINLPDSLIVEAYEKAADQNILAAVNPKIFFGYFSVCADGQGFGYGNTYPSLDGHQMSDALLWLNRPDVVKANWAYVKSFQKAKGELPIAIMPTMAGKEIGPKGFETKVDGNGGLYKHWVPGNPLRALAGTTYIQNADVIYRFTQDKNWLKKQISSVNLSADYLSKMVTKEGLVGGAGYYLERPTRIEFDGVAQCHVADAFFRLSVLNKVVKDDKSAFKYKRISDLIRANFRKRFWVGDHFAEYINPDKGIVSNHGLTDCDWSAVAFGLASKQQQQILWKLLQHEKQFYYDEMPTGIATKPDSYEKWESTYSDNQDLAAMGRVWYIEACARAAMNDPEGLIETLLMVSKKGEANNWYWRERYNKTGGYGAEKYNEYPANLVRIIQRFVFGVNFDVNGTLIMAPIAPERYWQKGFGQTLSWNNRSITYMLSKDKIQGSYVGSQPQKITIRLRKNITADKRVYVVINKIKHLTEVKNGCISFKLPGGTSGKPSYFYVIRS</sequence>
<evidence type="ECO:0000313" key="1">
    <source>
        <dbReference type="EMBL" id="TSJ43514.1"/>
    </source>
</evidence>
<dbReference type="InterPro" id="IPR012341">
    <property type="entry name" value="6hp_glycosidase-like_sf"/>
</dbReference>
<dbReference type="RefSeq" id="WP_144247080.1">
    <property type="nucleotide sequence ID" value="NZ_VLPK01000001.1"/>
</dbReference>
<dbReference type="SUPFAM" id="SSF48208">
    <property type="entry name" value="Six-hairpin glycosidases"/>
    <property type="match status" value="1"/>
</dbReference>
<name>A0A556MU92_9SPHI</name>
<organism evidence="1 2">
    <name type="scientific">Mucilaginibacter corticis</name>
    <dbReference type="NCBI Taxonomy" id="2597670"/>
    <lineage>
        <taxon>Bacteria</taxon>
        <taxon>Pseudomonadati</taxon>
        <taxon>Bacteroidota</taxon>
        <taxon>Sphingobacteriia</taxon>
        <taxon>Sphingobacteriales</taxon>
        <taxon>Sphingobacteriaceae</taxon>
        <taxon>Mucilaginibacter</taxon>
    </lineage>
</organism>
<dbReference type="GO" id="GO:0005975">
    <property type="term" value="P:carbohydrate metabolic process"/>
    <property type="evidence" value="ECO:0007669"/>
    <property type="project" value="InterPro"/>
</dbReference>